<dbReference type="OrthoDB" id="5403747at2759"/>
<dbReference type="HOGENOM" id="CLU_1907288_0_0_1"/>
<dbReference type="VEuPathDB" id="FungiDB:F503_03813"/>
<feature type="region of interest" description="Disordered" evidence="1">
    <location>
        <begin position="82"/>
        <end position="133"/>
    </location>
</feature>
<dbReference type="STRING" id="1262450.S3CG31"/>
<feature type="compositionally biased region" description="Basic residues" evidence="1">
    <location>
        <begin position="101"/>
        <end position="117"/>
    </location>
</feature>
<protein>
    <submittedName>
        <fullName evidence="2">Uncharacterized protein</fullName>
    </submittedName>
</protein>
<gene>
    <name evidence="2" type="ORF">F503_03813</name>
</gene>
<accession>S3CG31</accession>
<organism evidence="2 3">
    <name type="scientific">Ophiostoma piceae (strain UAMH 11346)</name>
    <name type="common">Sap stain fungus</name>
    <dbReference type="NCBI Taxonomy" id="1262450"/>
    <lineage>
        <taxon>Eukaryota</taxon>
        <taxon>Fungi</taxon>
        <taxon>Dikarya</taxon>
        <taxon>Ascomycota</taxon>
        <taxon>Pezizomycotina</taxon>
        <taxon>Sordariomycetes</taxon>
        <taxon>Sordariomycetidae</taxon>
        <taxon>Ophiostomatales</taxon>
        <taxon>Ophiostomataceae</taxon>
        <taxon>Ophiostoma</taxon>
    </lineage>
</organism>
<dbReference type="AlphaFoldDB" id="S3CG31"/>
<dbReference type="eggNOG" id="ENOG502RK6A">
    <property type="taxonomic scope" value="Eukaryota"/>
</dbReference>
<sequence length="133" mass="14471">MSSIREAEKSSAGADVDVAILKPTLTAREQEILMAAWLSIKGPEPQIDNDKLAVILGLKNAHTASTIFYNVKKKIRLFRAQSEGAADDTQPQPAPSTPKSTPRKRTKTLKSTKSAKRVKSEATVPLDDDEEAI</sequence>
<evidence type="ECO:0000313" key="2">
    <source>
        <dbReference type="EMBL" id="EPE05208.1"/>
    </source>
</evidence>
<keyword evidence="3" id="KW-1185">Reference proteome</keyword>
<dbReference type="Proteomes" id="UP000016923">
    <property type="component" value="Unassembled WGS sequence"/>
</dbReference>
<proteinExistence type="predicted"/>
<evidence type="ECO:0000313" key="3">
    <source>
        <dbReference type="Proteomes" id="UP000016923"/>
    </source>
</evidence>
<evidence type="ECO:0000256" key="1">
    <source>
        <dbReference type="SAM" id="MobiDB-lite"/>
    </source>
</evidence>
<reference evidence="2 3" key="1">
    <citation type="journal article" date="2013" name="BMC Genomics">
        <title>The genome and transcriptome of the pine saprophyte Ophiostoma piceae, and a comparison with the bark beetle-associated pine pathogen Grosmannia clavigera.</title>
        <authorList>
            <person name="Haridas S."/>
            <person name="Wang Y."/>
            <person name="Lim L."/>
            <person name="Massoumi Alamouti S."/>
            <person name="Jackman S."/>
            <person name="Docking R."/>
            <person name="Robertson G."/>
            <person name="Birol I."/>
            <person name="Bohlmann J."/>
            <person name="Breuil C."/>
        </authorList>
    </citation>
    <scope>NUCLEOTIDE SEQUENCE [LARGE SCALE GENOMIC DNA]</scope>
    <source>
        <strain evidence="2 3">UAMH 11346</strain>
    </source>
</reference>
<dbReference type="EMBL" id="KE148157">
    <property type="protein sequence ID" value="EPE05208.1"/>
    <property type="molecule type" value="Genomic_DNA"/>
</dbReference>
<name>S3CG31_OPHP1</name>